<dbReference type="InterPro" id="IPR016024">
    <property type="entry name" value="ARM-type_fold"/>
</dbReference>
<dbReference type="SUPFAM" id="SSF48371">
    <property type="entry name" value="ARM repeat"/>
    <property type="match status" value="1"/>
</dbReference>
<dbReference type="PROSITE" id="PS50077">
    <property type="entry name" value="HEAT_REPEAT"/>
    <property type="match status" value="2"/>
</dbReference>
<sequence precursor="true">MRKLTYLTAVSMMVFLLGCEAEQVSTQNGNALREPVNIRELEPTAIRVVETSLSDENPRIRSHAIETVVKCNRREMMPMIIDRLEDESFPVRFAAAMGLGDANYSAAKESIRPLLKDQNPHVRLSAAYALSRMGEPNHEKLLVKTLKSPDKSLKANAVLLLGKTEKREYINDLYAVAQEPETSEQVIMQALEAIAMIGDKDVYRQLWPLLISKYADDRQIGIRAMGALGTSDAEDAIITMLEDEVTEVRLCAAEQLGRMGNRVGRPEVLDYLKDRQTDAYTISKRRADFTAALAIGRIGGSELTRFLPGLLESDWQHIRLNAAGSVLLLVR</sequence>
<dbReference type="Pfam" id="PF13646">
    <property type="entry name" value="HEAT_2"/>
    <property type="match status" value="2"/>
</dbReference>
<dbReference type="STRING" id="1936003.STSP2_03315"/>
<dbReference type="GO" id="GO:0016491">
    <property type="term" value="F:oxidoreductase activity"/>
    <property type="evidence" value="ECO:0007669"/>
    <property type="project" value="TreeGrafter"/>
</dbReference>
<gene>
    <name evidence="2" type="ORF">STSP2_03315</name>
</gene>
<dbReference type="PANTHER" id="PTHR12697:SF5">
    <property type="entry name" value="DEOXYHYPUSINE HYDROXYLASE"/>
    <property type="match status" value="1"/>
</dbReference>
<keyword evidence="3" id="KW-1185">Reference proteome</keyword>
<dbReference type="SMART" id="SM00567">
    <property type="entry name" value="EZ_HEAT"/>
    <property type="match status" value="4"/>
</dbReference>
<dbReference type="Proteomes" id="UP000189674">
    <property type="component" value="Chromosome"/>
</dbReference>
<dbReference type="InterPro" id="IPR004155">
    <property type="entry name" value="PBS_lyase_HEAT"/>
</dbReference>
<name>A0A1U9NQA1_9BACT</name>
<organism evidence="2 3">
    <name type="scientific">Anaerohalosphaera lusitana</name>
    <dbReference type="NCBI Taxonomy" id="1936003"/>
    <lineage>
        <taxon>Bacteria</taxon>
        <taxon>Pseudomonadati</taxon>
        <taxon>Planctomycetota</taxon>
        <taxon>Phycisphaerae</taxon>
        <taxon>Sedimentisphaerales</taxon>
        <taxon>Anaerohalosphaeraceae</taxon>
        <taxon>Anaerohalosphaera</taxon>
    </lineage>
</organism>
<dbReference type="KEGG" id="alus:STSP2_03315"/>
<comment type="function">
    <text evidence="1">Catalyzes the hydroxylation of the N(6)-(4-aminobutyl)-L-lysine intermediate produced by deoxyhypusine synthase/DHPS on a critical lysine of the eukaryotic translation initiation factor 5A/eIF-5A. This is the second step of the post-translational modification of that lysine into an unusual amino acid residue named hypusine. Hypusination is unique to mature eIF-5A factor and is essential for its function.</text>
</comment>
<dbReference type="PANTHER" id="PTHR12697">
    <property type="entry name" value="PBS LYASE HEAT-LIKE PROTEIN"/>
    <property type="match status" value="1"/>
</dbReference>
<dbReference type="OrthoDB" id="282004at2"/>
<proteinExistence type="predicted"/>
<dbReference type="EMBL" id="CP019791">
    <property type="protein sequence ID" value="AQT70111.1"/>
    <property type="molecule type" value="Genomic_DNA"/>
</dbReference>
<dbReference type="AlphaFoldDB" id="A0A1U9NQA1"/>
<evidence type="ECO:0000256" key="1">
    <source>
        <dbReference type="ARBA" id="ARBA00045876"/>
    </source>
</evidence>
<dbReference type="PROSITE" id="PS51257">
    <property type="entry name" value="PROKAR_LIPOPROTEIN"/>
    <property type="match status" value="1"/>
</dbReference>
<reference evidence="3" key="1">
    <citation type="submission" date="2017-02" db="EMBL/GenBank/DDBJ databases">
        <title>Comparative genomics and description of representatives of a novel lineage of planctomycetes thriving in anoxic sediments.</title>
        <authorList>
            <person name="Spring S."/>
            <person name="Bunk B."/>
            <person name="Sproer C."/>
        </authorList>
    </citation>
    <scope>NUCLEOTIDE SEQUENCE [LARGE SCALE GENOMIC DNA]</scope>
    <source>
        <strain evidence="3">ST-NAGAB-D1</strain>
    </source>
</reference>
<protein>
    <submittedName>
        <fullName evidence="2">Putative oxidoreductase/HEAT repeat-containing protein</fullName>
    </submittedName>
</protein>
<dbReference type="InterPro" id="IPR021133">
    <property type="entry name" value="HEAT_type_2"/>
</dbReference>
<dbReference type="RefSeq" id="WP_146663725.1">
    <property type="nucleotide sequence ID" value="NZ_CP019791.1"/>
</dbReference>
<dbReference type="Gene3D" id="1.25.10.10">
    <property type="entry name" value="Leucine-rich Repeat Variant"/>
    <property type="match status" value="2"/>
</dbReference>
<dbReference type="InterPro" id="IPR011989">
    <property type="entry name" value="ARM-like"/>
</dbReference>
<evidence type="ECO:0000313" key="2">
    <source>
        <dbReference type="EMBL" id="AQT70111.1"/>
    </source>
</evidence>
<accession>A0A1U9NQA1</accession>
<evidence type="ECO:0000313" key="3">
    <source>
        <dbReference type="Proteomes" id="UP000189674"/>
    </source>
</evidence>